<dbReference type="InterPro" id="IPR027408">
    <property type="entry name" value="PNPase/RNase_PH_dom_sf"/>
</dbReference>
<dbReference type="GO" id="GO:0034476">
    <property type="term" value="P:U5 snRNA 3'-end processing"/>
    <property type="evidence" value="ECO:0007669"/>
    <property type="project" value="TreeGrafter"/>
</dbReference>
<dbReference type="SUPFAM" id="SSF55666">
    <property type="entry name" value="Ribonuclease PH domain 2-like"/>
    <property type="match status" value="1"/>
</dbReference>
<dbReference type="OrthoDB" id="272245at2759"/>
<dbReference type="SUPFAM" id="SSF54211">
    <property type="entry name" value="Ribosomal protein S5 domain 2-like"/>
    <property type="match status" value="1"/>
</dbReference>
<dbReference type="Gene3D" id="3.30.230.70">
    <property type="entry name" value="GHMP Kinase, N-terminal domain"/>
    <property type="match status" value="1"/>
</dbReference>
<evidence type="ECO:0000313" key="8">
    <source>
        <dbReference type="EMBL" id="ODO06112.1"/>
    </source>
</evidence>
<evidence type="ECO:0000256" key="6">
    <source>
        <dbReference type="ARBA" id="ARBA00042523"/>
    </source>
</evidence>
<evidence type="ECO:0000256" key="5">
    <source>
        <dbReference type="ARBA" id="ARBA00022835"/>
    </source>
</evidence>
<keyword evidence="4" id="KW-0963">Cytoplasm</keyword>
<evidence type="ECO:0000256" key="1">
    <source>
        <dbReference type="ARBA" id="ARBA00004496"/>
    </source>
</evidence>
<dbReference type="GO" id="GO:0071035">
    <property type="term" value="P:nuclear polyadenylation-dependent rRNA catabolic process"/>
    <property type="evidence" value="ECO:0007669"/>
    <property type="project" value="TreeGrafter"/>
</dbReference>
<dbReference type="AlphaFoldDB" id="A0A1E3K1P2"/>
<feature type="domain" description="Exoribonuclease phosphorolytic" evidence="7">
    <location>
        <begin position="37"/>
        <end position="170"/>
    </location>
</feature>
<reference evidence="8 9" key="1">
    <citation type="submission" date="2016-06" db="EMBL/GenBank/DDBJ databases">
        <title>Evolution of pathogenesis and genome organization in the Tremellales.</title>
        <authorList>
            <person name="Cuomo C."/>
            <person name="Litvintseva A."/>
            <person name="Heitman J."/>
            <person name="Chen Y."/>
            <person name="Sun S."/>
            <person name="Springer D."/>
            <person name="Dromer F."/>
            <person name="Young S."/>
            <person name="Zeng Q."/>
            <person name="Chapman S."/>
            <person name="Gujja S."/>
            <person name="Saif S."/>
            <person name="Birren B."/>
        </authorList>
    </citation>
    <scope>NUCLEOTIDE SEQUENCE [LARGE SCALE GENOMIC DNA]</scope>
    <source>
        <strain evidence="8 9">CBS 7118</strain>
    </source>
</reference>
<dbReference type="RefSeq" id="XP_019034212.1">
    <property type="nucleotide sequence ID" value="XM_019173507.1"/>
</dbReference>
<dbReference type="GO" id="GO:0035925">
    <property type="term" value="F:mRNA 3'-UTR AU-rich region binding"/>
    <property type="evidence" value="ECO:0007669"/>
    <property type="project" value="TreeGrafter"/>
</dbReference>
<sequence>MATPLPSLSPAESSYIAASLAHPAEPTRNDGRALFASRPIQVSYNVFPHANGSARITLGGTEVVAGVRLEVVDATGEQIKGQEVWKTKVTVDITPQAFPNTSSSIINNLSTHFQALLTSHFAPSLPALPILPNKKYFQPHLHLTLLSSAGNVPTALSIAARAAFSGLRVPKTKVISWVGEPGEEEGAEVAKGDMSGIKAAIAGSKTKGKGKLVVKGNEDWDLDMEDGDGVAYLEGREQLPVLVALNIASLSYLFFSHLADTLQVPNSANIFLDATAQEEAACPTRILLFFKPTSPDSSSAPNLCGMRLEGPHGLDQSRVRGLLEQGASVAEELVKELNRSIPTSD</sequence>
<dbReference type="GO" id="GO:0000176">
    <property type="term" value="C:nuclear exosome (RNase complex)"/>
    <property type="evidence" value="ECO:0007669"/>
    <property type="project" value="TreeGrafter"/>
</dbReference>
<evidence type="ECO:0000313" key="9">
    <source>
        <dbReference type="Proteomes" id="UP000094819"/>
    </source>
</evidence>
<dbReference type="GO" id="GO:0005730">
    <property type="term" value="C:nucleolus"/>
    <property type="evidence" value="ECO:0007669"/>
    <property type="project" value="UniProtKB-SubCell"/>
</dbReference>
<dbReference type="Proteomes" id="UP000094819">
    <property type="component" value="Unassembled WGS sequence"/>
</dbReference>
<dbReference type="PANTHER" id="PTHR11097:SF8">
    <property type="entry name" value="EXOSOME COMPLEX COMPONENT RRP42"/>
    <property type="match status" value="1"/>
</dbReference>
<dbReference type="InterPro" id="IPR036345">
    <property type="entry name" value="ExoRNase_PH_dom2_sf"/>
</dbReference>
<dbReference type="GeneID" id="30190557"/>
<dbReference type="InterPro" id="IPR001247">
    <property type="entry name" value="ExoRNase_PH_dom1"/>
</dbReference>
<keyword evidence="9" id="KW-1185">Reference proteome</keyword>
<organism evidence="8 9">
    <name type="scientific">Cryptococcus wingfieldii CBS 7118</name>
    <dbReference type="NCBI Taxonomy" id="1295528"/>
    <lineage>
        <taxon>Eukaryota</taxon>
        <taxon>Fungi</taxon>
        <taxon>Dikarya</taxon>
        <taxon>Basidiomycota</taxon>
        <taxon>Agaricomycotina</taxon>
        <taxon>Tremellomycetes</taxon>
        <taxon>Tremellales</taxon>
        <taxon>Cryptococcaceae</taxon>
        <taxon>Cryptococcus</taxon>
    </lineage>
</organism>
<dbReference type="GO" id="GO:0034475">
    <property type="term" value="P:U4 snRNA 3'-end processing"/>
    <property type="evidence" value="ECO:0007669"/>
    <property type="project" value="TreeGrafter"/>
</dbReference>
<dbReference type="PANTHER" id="PTHR11097">
    <property type="entry name" value="EXOSOME COMPLEX EXONUCLEASE RIBOSOMAL RNA PROCESSING PROTEIN"/>
    <property type="match status" value="1"/>
</dbReference>
<dbReference type="GO" id="GO:0016075">
    <property type="term" value="P:rRNA catabolic process"/>
    <property type="evidence" value="ECO:0007669"/>
    <property type="project" value="TreeGrafter"/>
</dbReference>
<dbReference type="GO" id="GO:0034473">
    <property type="term" value="P:U1 snRNA 3'-end processing"/>
    <property type="evidence" value="ECO:0007669"/>
    <property type="project" value="TreeGrafter"/>
</dbReference>
<dbReference type="Pfam" id="PF01138">
    <property type="entry name" value="RNase_PH"/>
    <property type="match status" value="1"/>
</dbReference>
<comment type="similarity">
    <text evidence="3">Belongs to the RNase PH family.</text>
</comment>
<proteinExistence type="inferred from homology"/>
<name>A0A1E3K1P2_9TREE</name>
<accession>A0A1E3K1P2</accession>
<comment type="subcellular location">
    <subcellularLocation>
        <location evidence="1">Cytoplasm</location>
    </subcellularLocation>
    <subcellularLocation>
        <location evidence="2">Nucleus</location>
        <location evidence="2">Nucleolus</location>
    </subcellularLocation>
</comment>
<dbReference type="EMBL" id="AWGH01000003">
    <property type="protein sequence ID" value="ODO06112.1"/>
    <property type="molecule type" value="Genomic_DNA"/>
</dbReference>
<keyword evidence="5" id="KW-0271">Exosome</keyword>
<evidence type="ECO:0000259" key="7">
    <source>
        <dbReference type="Pfam" id="PF01138"/>
    </source>
</evidence>
<gene>
    <name evidence="8" type="ORF">L198_01344</name>
</gene>
<dbReference type="GO" id="GO:0071038">
    <property type="term" value="P:TRAMP-dependent tRNA surveillance pathway"/>
    <property type="evidence" value="ECO:0007669"/>
    <property type="project" value="TreeGrafter"/>
</dbReference>
<evidence type="ECO:0000256" key="2">
    <source>
        <dbReference type="ARBA" id="ARBA00004604"/>
    </source>
</evidence>
<dbReference type="GO" id="GO:0000467">
    <property type="term" value="P:exonucleolytic trimming to generate mature 3'-end of 5.8S rRNA from tricistronic rRNA transcript (SSU-rRNA, 5.8S rRNA, LSU-rRNA)"/>
    <property type="evidence" value="ECO:0007669"/>
    <property type="project" value="TreeGrafter"/>
</dbReference>
<comment type="caution">
    <text evidence="8">The sequence shown here is derived from an EMBL/GenBank/DDBJ whole genome shotgun (WGS) entry which is preliminary data.</text>
</comment>
<dbReference type="GO" id="GO:0071028">
    <property type="term" value="P:nuclear mRNA surveillance"/>
    <property type="evidence" value="ECO:0007669"/>
    <property type="project" value="TreeGrafter"/>
</dbReference>
<dbReference type="InterPro" id="IPR050590">
    <property type="entry name" value="Exosome_comp_Rrp42_subfam"/>
</dbReference>
<evidence type="ECO:0000256" key="3">
    <source>
        <dbReference type="ARBA" id="ARBA00006678"/>
    </source>
</evidence>
<dbReference type="InterPro" id="IPR020568">
    <property type="entry name" value="Ribosomal_Su5_D2-typ_SF"/>
</dbReference>
<protein>
    <recommendedName>
        <fullName evidence="6">Ribosomal RNA-processing protein 42</fullName>
    </recommendedName>
</protein>
<dbReference type="GO" id="GO:0000177">
    <property type="term" value="C:cytoplasmic exosome (RNase complex)"/>
    <property type="evidence" value="ECO:0007669"/>
    <property type="project" value="TreeGrafter"/>
</dbReference>
<evidence type="ECO:0000256" key="4">
    <source>
        <dbReference type="ARBA" id="ARBA00022490"/>
    </source>
</evidence>